<feature type="non-terminal residue" evidence="1">
    <location>
        <position position="11"/>
    </location>
</feature>
<accession>A0A454D0Y7</accession>
<evidence type="ECO:0000313" key="2">
    <source>
        <dbReference type="Proteomes" id="UP000008367"/>
    </source>
</evidence>
<name>A0A454D0Y7_VIBHA</name>
<organism evidence="1 2">
    <name type="scientific">Vibrio harveyi</name>
    <name type="common">Beneckea harveyi</name>
    <dbReference type="NCBI Taxonomy" id="669"/>
    <lineage>
        <taxon>Bacteria</taxon>
        <taxon>Pseudomonadati</taxon>
        <taxon>Pseudomonadota</taxon>
        <taxon>Gammaproteobacteria</taxon>
        <taxon>Vibrionales</taxon>
        <taxon>Vibrionaceae</taxon>
        <taxon>Vibrio</taxon>
    </lineage>
</organism>
<evidence type="ECO:0000313" key="1">
    <source>
        <dbReference type="EMBL" id="EKM32301.1"/>
    </source>
</evidence>
<protein>
    <submittedName>
        <fullName evidence="1">Uncharacterized protein</fullName>
    </submittedName>
</protein>
<proteinExistence type="predicted"/>
<comment type="caution">
    <text evidence="1">The sequence shown here is derived from an EMBL/GenBank/DDBJ whole genome shotgun (WGS) entry which is preliminary data.</text>
</comment>
<dbReference type="EMBL" id="AJSR01000794">
    <property type="protein sequence ID" value="EKM32301.1"/>
    <property type="molecule type" value="Genomic_DNA"/>
</dbReference>
<reference evidence="1 2" key="1">
    <citation type="submission" date="2012-10" db="EMBL/GenBank/DDBJ databases">
        <title>Genome sequence of Vibrio Cholerae HENC-02.</title>
        <authorList>
            <person name="Eppinger M."/>
            <person name="Hasan N.A."/>
            <person name="Sengamalay N."/>
            <person name="Hine E."/>
            <person name="Su Q."/>
            <person name="Daugherty S.C."/>
            <person name="Young S."/>
            <person name="Sadzewicz L."/>
            <person name="Tallon L."/>
            <person name="Cebula T.A."/>
            <person name="Ravel J."/>
            <person name="Colwell R.R."/>
        </authorList>
    </citation>
    <scope>NUCLEOTIDE SEQUENCE [LARGE SCALE GENOMIC DNA]</scope>
    <source>
        <strain evidence="1 2">HENC-02</strain>
    </source>
</reference>
<dbReference type="Proteomes" id="UP000008367">
    <property type="component" value="Unassembled WGS sequence"/>
</dbReference>
<gene>
    <name evidence="1" type="ORF">VCHENC02_2129A</name>
</gene>
<sequence length="11" mass="1320">MVTEQGSRKRE</sequence>